<reference evidence="1 2" key="1">
    <citation type="journal article" date="2018" name="Mycol. Prog.">
        <title>Coniella lustricola, a new species from submerged detritus.</title>
        <authorList>
            <person name="Raudabaugh D.B."/>
            <person name="Iturriaga T."/>
            <person name="Carver A."/>
            <person name="Mondo S."/>
            <person name="Pangilinan J."/>
            <person name="Lipzen A."/>
            <person name="He G."/>
            <person name="Amirebrahimi M."/>
            <person name="Grigoriev I.V."/>
            <person name="Miller A.N."/>
        </authorList>
    </citation>
    <scope>NUCLEOTIDE SEQUENCE [LARGE SCALE GENOMIC DNA]</scope>
    <source>
        <strain evidence="1 2">B22-T-1</strain>
    </source>
</reference>
<name>A0A2T3AHZ5_9PEZI</name>
<organism evidence="1 2">
    <name type="scientific">Coniella lustricola</name>
    <dbReference type="NCBI Taxonomy" id="2025994"/>
    <lineage>
        <taxon>Eukaryota</taxon>
        <taxon>Fungi</taxon>
        <taxon>Dikarya</taxon>
        <taxon>Ascomycota</taxon>
        <taxon>Pezizomycotina</taxon>
        <taxon>Sordariomycetes</taxon>
        <taxon>Sordariomycetidae</taxon>
        <taxon>Diaporthales</taxon>
        <taxon>Schizoparmaceae</taxon>
        <taxon>Coniella</taxon>
    </lineage>
</organism>
<accession>A0A2T3AHZ5</accession>
<dbReference type="Proteomes" id="UP000241462">
    <property type="component" value="Unassembled WGS sequence"/>
</dbReference>
<evidence type="ECO:0000313" key="1">
    <source>
        <dbReference type="EMBL" id="PSR99020.1"/>
    </source>
</evidence>
<protein>
    <submittedName>
        <fullName evidence="1">Uncharacterized protein</fullName>
    </submittedName>
</protein>
<gene>
    <name evidence="1" type="ORF">BD289DRAFT_67128</name>
</gene>
<dbReference type="EMBL" id="KZ678387">
    <property type="protein sequence ID" value="PSR99020.1"/>
    <property type="molecule type" value="Genomic_DNA"/>
</dbReference>
<proteinExistence type="predicted"/>
<keyword evidence="2" id="KW-1185">Reference proteome</keyword>
<dbReference type="AlphaFoldDB" id="A0A2T3AHZ5"/>
<dbReference type="InParanoid" id="A0A2T3AHZ5"/>
<evidence type="ECO:0000313" key="2">
    <source>
        <dbReference type="Proteomes" id="UP000241462"/>
    </source>
</evidence>
<sequence length="149" mass="16763">MDQTTVQVSRTIFAPSTGLLEYVGQAKPVLRNVAPKARRAMNARPRLLEPAPVRHDSPRCHRRGLVYGVPIRLLNSVQAPKSRCAKPGRGIRHDCRTCCCSQSWRNWALGICSVPARSHILKKFHPPGNCCRIQRPIPDAQRNRQSARL</sequence>